<dbReference type="SUPFAM" id="SSF144083">
    <property type="entry name" value="Magnesium transport protein CorA, transmembrane region"/>
    <property type="match status" value="1"/>
</dbReference>
<name>A0A0F4ZCY1_9PEZI</name>
<organism evidence="7 8">
    <name type="scientific">Thielaviopsis punctulata</name>
    <dbReference type="NCBI Taxonomy" id="72032"/>
    <lineage>
        <taxon>Eukaryota</taxon>
        <taxon>Fungi</taxon>
        <taxon>Dikarya</taxon>
        <taxon>Ascomycota</taxon>
        <taxon>Pezizomycotina</taxon>
        <taxon>Sordariomycetes</taxon>
        <taxon>Hypocreomycetidae</taxon>
        <taxon>Microascales</taxon>
        <taxon>Ceratocystidaceae</taxon>
        <taxon>Thielaviopsis</taxon>
    </lineage>
</organism>
<evidence type="ECO:0000256" key="3">
    <source>
        <dbReference type="ARBA" id="ARBA00022989"/>
    </source>
</evidence>
<feature type="transmembrane region" description="Helical" evidence="6">
    <location>
        <begin position="383"/>
        <end position="407"/>
    </location>
</feature>
<dbReference type="Proteomes" id="UP000033483">
    <property type="component" value="Unassembled WGS sequence"/>
</dbReference>
<accession>A0A0F4ZCY1</accession>
<reference evidence="7 8" key="1">
    <citation type="submission" date="2015-03" db="EMBL/GenBank/DDBJ databases">
        <authorList>
            <person name="Radwan O."/>
            <person name="Al-Naeli F.A."/>
            <person name="Rendon G.A."/>
            <person name="Fields C."/>
        </authorList>
    </citation>
    <scope>NUCLEOTIDE SEQUENCE [LARGE SCALE GENOMIC DNA]</scope>
    <source>
        <strain evidence="7">CR-DP1</strain>
    </source>
</reference>
<dbReference type="InterPro" id="IPR045863">
    <property type="entry name" value="CorA_TM1_TM2"/>
</dbReference>
<gene>
    <name evidence="7" type="ORF">TD95_002324</name>
</gene>
<dbReference type="AlphaFoldDB" id="A0A0F4ZCY1"/>
<dbReference type="OrthoDB" id="2830640at2759"/>
<protein>
    <submittedName>
        <fullName evidence="7">Uncharacterized protein</fullName>
    </submittedName>
</protein>
<evidence type="ECO:0000313" key="7">
    <source>
        <dbReference type="EMBL" id="KKA28105.1"/>
    </source>
</evidence>
<dbReference type="GO" id="GO:0016020">
    <property type="term" value="C:membrane"/>
    <property type="evidence" value="ECO:0007669"/>
    <property type="project" value="UniProtKB-SubCell"/>
</dbReference>
<comment type="subcellular location">
    <subcellularLocation>
        <location evidence="1">Membrane</location>
        <topology evidence="1">Multi-pass membrane protein</topology>
    </subcellularLocation>
</comment>
<keyword evidence="2 6" id="KW-0812">Transmembrane</keyword>
<sequence>MDEALFDLTIETCTYVSEKTQYLEIFNFEGSDTPHVATHALDIADFDNFLCCKGVFSPQDKFSPEHRGKTPSSGIRLVMQNSAQQPATFTSKHISLPPADFKKMVKIFNLPMKSIEATCTVGPLFWTALQGQGEKRCFQIMCRKSDVLKKKMTRGWELMLSYNMHTRITSGYLKTTDSANPHEIMRLLQHASTISSLGHPFTLPMLIISINELSSENEDRQRQAREMLRHLENAIAGRDDAEAKTDHMIVEGWLNMEQINRDLCECVCKVLWKRPRTYLAMLEHVDKGLKAWWDAAGERVKQDDVLKDLQESMLARVQFHSAKLKGIDSYAWTSLERLRVQRESAQMFNIIAQRESKLNLEMAKEQKRIADISKRDGTTMKTLSLLGALFLPGTFLSSIFSMTFFNYQDDSAPAMSSKIWVYFAITIPLTIVVLLLWLAYEAWRKKQYAEQDKAVDEDWVRLEQKIMSDLRHKTMKTTTTLPTKPTWNQHEKEASTETSEASGLWHHGGLVVKKSLDRLYNMV</sequence>
<evidence type="ECO:0000256" key="2">
    <source>
        <dbReference type="ARBA" id="ARBA00022692"/>
    </source>
</evidence>
<keyword evidence="3 6" id="KW-1133">Transmembrane helix</keyword>
<keyword evidence="4 6" id="KW-0472">Membrane</keyword>
<evidence type="ECO:0000313" key="8">
    <source>
        <dbReference type="Proteomes" id="UP000033483"/>
    </source>
</evidence>
<evidence type="ECO:0000256" key="6">
    <source>
        <dbReference type="SAM" id="Phobius"/>
    </source>
</evidence>
<evidence type="ECO:0000256" key="4">
    <source>
        <dbReference type="ARBA" id="ARBA00023136"/>
    </source>
</evidence>
<evidence type="ECO:0000256" key="5">
    <source>
        <dbReference type="SAM" id="MobiDB-lite"/>
    </source>
</evidence>
<keyword evidence="8" id="KW-1185">Reference proteome</keyword>
<feature type="region of interest" description="Disordered" evidence="5">
    <location>
        <begin position="480"/>
        <end position="501"/>
    </location>
</feature>
<feature type="transmembrane region" description="Helical" evidence="6">
    <location>
        <begin position="419"/>
        <end position="440"/>
    </location>
</feature>
<dbReference type="Gene3D" id="1.20.58.340">
    <property type="entry name" value="Magnesium transport protein CorA, transmembrane region"/>
    <property type="match status" value="1"/>
</dbReference>
<evidence type="ECO:0000256" key="1">
    <source>
        <dbReference type="ARBA" id="ARBA00004141"/>
    </source>
</evidence>
<comment type="caution">
    <text evidence="7">The sequence shown here is derived from an EMBL/GenBank/DDBJ whole genome shotgun (WGS) entry which is preliminary data.</text>
</comment>
<dbReference type="EMBL" id="LAEV01001419">
    <property type="protein sequence ID" value="KKA28105.1"/>
    <property type="molecule type" value="Genomic_DNA"/>
</dbReference>
<proteinExistence type="predicted"/>